<evidence type="ECO:0000256" key="1">
    <source>
        <dbReference type="SAM" id="MobiDB-lite"/>
    </source>
</evidence>
<accession>J3N5F2</accession>
<evidence type="ECO:0000313" key="3">
    <source>
        <dbReference type="Proteomes" id="UP000006038"/>
    </source>
</evidence>
<reference evidence="2" key="1">
    <citation type="journal article" date="2013" name="Nat. Commun.">
        <title>Whole-genome sequencing of Oryza brachyantha reveals mechanisms underlying Oryza genome evolution.</title>
        <authorList>
            <person name="Chen J."/>
            <person name="Huang Q."/>
            <person name="Gao D."/>
            <person name="Wang J."/>
            <person name="Lang Y."/>
            <person name="Liu T."/>
            <person name="Li B."/>
            <person name="Bai Z."/>
            <person name="Luis Goicoechea J."/>
            <person name="Liang C."/>
            <person name="Chen C."/>
            <person name="Zhang W."/>
            <person name="Sun S."/>
            <person name="Liao Y."/>
            <person name="Zhang X."/>
            <person name="Yang L."/>
            <person name="Song C."/>
            <person name="Wang M."/>
            <person name="Shi J."/>
            <person name="Liu G."/>
            <person name="Liu J."/>
            <person name="Zhou H."/>
            <person name="Zhou W."/>
            <person name="Yu Q."/>
            <person name="An N."/>
            <person name="Chen Y."/>
            <person name="Cai Q."/>
            <person name="Wang B."/>
            <person name="Liu B."/>
            <person name="Min J."/>
            <person name="Huang Y."/>
            <person name="Wu H."/>
            <person name="Li Z."/>
            <person name="Zhang Y."/>
            <person name="Yin Y."/>
            <person name="Song W."/>
            <person name="Jiang J."/>
            <person name="Jackson S.A."/>
            <person name="Wing R.A."/>
            <person name="Wang J."/>
            <person name="Chen M."/>
        </authorList>
    </citation>
    <scope>NUCLEOTIDE SEQUENCE [LARGE SCALE GENOMIC DNA]</scope>
    <source>
        <strain evidence="2">cv. IRGC 101232</strain>
    </source>
</reference>
<name>J3N5F2_ORYBR</name>
<reference evidence="2" key="2">
    <citation type="submission" date="2013-04" db="UniProtKB">
        <authorList>
            <consortium name="EnsemblPlants"/>
        </authorList>
    </citation>
    <scope>IDENTIFICATION</scope>
</reference>
<sequence>MALGDLMASRLVHSSSASVPLPNHHTNHLDGQLPVLDNGPDPPPRNDDPPAPVALLPQVVVLCEQRHDGFDEAAAATAAAAGSGLVSKWRPKDRVMDDAPSLAVLPAPAVLEDSYRVVISNAFRGSCWLG</sequence>
<protein>
    <submittedName>
        <fullName evidence="2">Uncharacterized protein</fullName>
    </submittedName>
</protein>
<feature type="region of interest" description="Disordered" evidence="1">
    <location>
        <begin position="17"/>
        <end position="52"/>
    </location>
</feature>
<proteinExistence type="predicted"/>
<dbReference type="HOGENOM" id="CLU_143823_0_0_1"/>
<evidence type="ECO:0000313" key="2">
    <source>
        <dbReference type="EnsemblPlants" id="OB11G10380.1"/>
    </source>
</evidence>
<organism evidence="2">
    <name type="scientific">Oryza brachyantha</name>
    <name type="common">malo sina</name>
    <dbReference type="NCBI Taxonomy" id="4533"/>
    <lineage>
        <taxon>Eukaryota</taxon>
        <taxon>Viridiplantae</taxon>
        <taxon>Streptophyta</taxon>
        <taxon>Embryophyta</taxon>
        <taxon>Tracheophyta</taxon>
        <taxon>Spermatophyta</taxon>
        <taxon>Magnoliopsida</taxon>
        <taxon>Liliopsida</taxon>
        <taxon>Poales</taxon>
        <taxon>Poaceae</taxon>
        <taxon>BOP clade</taxon>
        <taxon>Oryzoideae</taxon>
        <taxon>Oryzeae</taxon>
        <taxon>Oryzinae</taxon>
        <taxon>Oryza</taxon>
    </lineage>
</organism>
<keyword evidence="3" id="KW-1185">Reference proteome</keyword>
<dbReference type="Gramene" id="OB11G10380.1">
    <property type="protein sequence ID" value="OB11G10380.1"/>
    <property type="gene ID" value="OB11G10380"/>
</dbReference>
<dbReference type="STRING" id="4533.J3N5F2"/>
<dbReference type="Proteomes" id="UP000006038">
    <property type="component" value="Chromosome 11"/>
</dbReference>
<dbReference type="EnsemblPlants" id="OB11G10380.1">
    <property type="protein sequence ID" value="OB11G10380.1"/>
    <property type="gene ID" value="OB11G10380"/>
</dbReference>
<dbReference type="OMA" id="AFRGSCW"/>
<dbReference type="AlphaFoldDB" id="J3N5F2"/>